<dbReference type="OrthoDB" id="337038at2759"/>
<protein>
    <recommendedName>
        <fullName evidence="1">SCP domain-containing protein</fullName>
    </recommendedName>
</protein>
<evidence type="ECO:0000313" key="2">
    <source>
        <dbReference type="EMBL" id="KAF5334591.1"/>
    </source>
</evidence>
<feature type="domain" description="SCP" evidence="1">
    <location>
        <begin position="14"/>
        <end position="89"/>
    </location>
</feature>
<evidence type="ECO:0000259" key="1">
    <source>
        <dbReference type="Pfam" id="PF00188"/>
    </source>
</evidence>
<dbReference type="Gene3D" id="3.40.33.10">
    <property type="entry name" value="CAP"/>
    <property type="match status" value="1"/>
</dbReference>
<dbReference type="Proteomes" id="UP000559256">
    <property type="component" value="Unassembled WGS sequence"/>
</dbReference>
<sequence>MECTWAGYKIREMRMTRYHHCSSGTSSAKYNAPTLVWNDTLATYAETYINKCIWEHSNLNPYGENLPTGYGKSYNIAKGIQDWANENRYNSSAEQANSYL</sequence>
<gene>
    <name evidence="2" type="ORF">D9758_018428</name>
</gene>
<dbReference type="AlphaFoldDB" id="A0A8H5C4X4"/>
<proteinExistence type="predicted"/>
<dbReference type="SUPFAM" id="SSF55797">
    <property type="entry name" value="PR-1-like"/>
    <property type="match status" value="1"/>
</dbReference>
<name>A0A8H5C4X4_9AGAR</name>
<dbReference type="InterPro" id="IPR014044">
    <property type="entry name" value="CAP_dom"/>
</dbReference>
<dbReference type="Pfam" id="PF00188">
    <property type="entry name" value="CAP"/>
    <property type="match status" value="1"/>
</dbReference>
<accession>A0A8H5C4X4</accession>
<organism evidence="2 3">
    <name type="scientific">Tetrapyrgos nigripes</name>
    <dbReference type="NCBI Taxonomy" id="182062"/>
    <lineage>
        <taxon>Eukaryota</taxon>
        <taxon>Fungi</taxon>
        <taxon>Dikarya</taxon>
        <taxon>Basidiomycota</taxon>
        <taxon>Agaricomycotina</taxon>
        <taxon>Agaricomycetes</taxon>
        <taxon>Agaricomycetidae</taxon>
        <taxon>Agaricales</taxon>
        <taxon>Marasmiineae</taxon>
        <taxon>Marasmiaceae</taxon>
        <taxon>Tetrapyrgos</taxon>
    </lineage>
</organism>
<dbReference type="InterPro" id="IPR035940">
    <property type="entry name" value="CAP_sf"/>
</dbReference>
<reference evidence="2 3" key="1">
    <citation type="journal article" date="2020" name="ISME J.">
        <title>Uncovering the hidden diversity of litter-decomposition mechanisms in mushroom-forming fungi.</title>
        <authorList>
            <person name="Floudas D."/>
            <person name="Bentzer J."/>
            <person name="Ahren D."/>
            <person name="Johansson T."/>
            <person name="Persson P."/>
            <person name="Tunlid A."/>
        </authorList>
    </citation>
    <scope>NUCLEOTIDE SEQUENCE [LARGE SCALE GENOMIC DNA]</scope>
    <source>
        <strain evidence="2 3">CBS 291.85</strain>
    </source>
</reference>
<keyword evidence="3" id="KW-1185">Reference proteome</keyword>
<comment type="caution">
    <text evidence="2">The sequence shown here is derived from an EMBL/GenBank/DDBJ whole genome shotgun (WGS) entry which is preliminary data.</text>
</comment>
<dbReference type="EMBL" id="JAACJM010000255">
    <property type="protein sequence ID" value="KAF5334591.1"/>
    <property type="molecule type" value="Genomic_DNA"/>
</dbReference>
<evidence type="ECO:0000313" key="3">
    <source>
        <dbReference type="Proteomes" id="UP000559256"/>
    </source>
</evidence>